<dbReference type="SUPFAM" id="SSF54001">
    <property type="entry name" value="Cysteine proteinases"/>
    <property type="match status" value="1"/>
</dbReference>
<evidence type="ECO:0000313" key="4">
    <source>
        <dbReference type="Proteomes" id="UP000248330"/>
    </source>
</evidence>
<evidence type="ECO:0000313" key="3">
    <source>
        <dbReference type="EMBL" id="PXV64654.1"/>
    </source>
</evidence>
<dbReference type="InterPro" id="IPR038765">
    <property type="entry name" value="Papain-like_cys_pep_sf"/>
</dbReference>
<comment type="similarity">
    <text evidence="1 2">Belongs to the arylamine N-acetyltransferase family.</text>
</comment>
<dbReference type="Proteomes" id="UP000248330">
    <property type="component" value="Unassembled WGS sequence"/>
</dbReference>
<dbReference type="Gene3D" id="2.40.128.150">
    <property type="entry name" value="Cysteine proteinases"/>
    <property type="match status" value="1"/>
</dbReference>
<protein>
    <submittedName>
        <fullName evidence="3">N-hydroxyarylamine O-acetyltransferase</fullName>
    </submittedName>
</protein>
<comment type="caution">
    <text evidence="3">The sequence shown here is derived from an EMBL/GenBank/DDBJ whole genome shotgun (WGS) entry which is preliminary data.</text>
</comment>
<keyword evidence="3" id="KW-0808">Transferase</keyword>
<dbReference type="OrthoDB" id="7181050at2"/>
<gene>
    <name evidence="3" type="ORF">C8D93_112104</name>
</gene>
<keyword evidence="4" id="KW-1185">Reference proteome</keyword>
<proteinExistence type="inferred from homology"/>
<dbReference type="AlphaFoldDB" id="A0A318E6I1"/>
<reference evidence="3 4" key="1">
    <citation type="submission" date="2018-04" db="EMBL/GenBank/DDBJ databases">
        <title>Genomic Encyclopedia of Type Strains, Phase IV (KMG-IV): sequencing the most valuable type-strain genomes for metagenomic binning, comparative biology and taxonomic classification.</title>
        <authorList>
            <person name="Goeker M."/>
        </authorList>
    </citation>
    <scope>NUCLEOTIDE SEQUENCE [LARGE SCALE GENOMIC DNA]</scope>
    <source>
        <strain evidence="3 4">DSM 104150</strain>
    </source>
</reference>
<dbReference type="EMBL" id="QICN01000012">
    <property type="protein sequence ID" value="PXV64654.1"/>
    <property type="molecule type" value="Genomic_DNA"/>
</dbReference>
<evidence type="ECO:0000256" key="2">
    <source>
        <dbReference type="RuleBase" id="RU003452"/>
    </source>
</evidence>
<dbReference type="GO" id="GO:0016407">
    <property type="term" value="F:acetyltransferase activity"/>
    <property type="evidence" value="ECO:0007669"/>
    <property type="project" value="InterPro"/>
</dbReference>
<dbReference type="Gene3D" id="3.30.2140.10">
    <property type="entry name" value="Arylamine N-acetyltransferase"/>
    <property type="match status" value="1"/>
</dbReference>
<evidence type="ECO:0000256" key="1">
    <source>
        <dbReference type="ARBA" id="ARBA00006547"/>
    </source>
</evidence>
<dbReference type="PRINTS" id="PR01543">
    <property type="entry name" value="ANATRNSFRASE"/>
</dbReference>
<dbReference type="RefSeq" id="WP_110266652.1">
    <property type="nucleotide sequence ID" value="NZ_CAWNXA010000012.1"/>
</dbReference>
<dbReference type="InterPro" id="IPR001447">
    <property type="entry name" value="Arylamine_N-AcTrfase"/>
</dbReference>
<name>A0A318E6I1_9GAMM</name>
<accession>A0A318E6I1</accession>
<dbReference type="PANTHER" id="PTHR11786">
    <property type="entry name" value="N-HYDROXYARYLAMINE O-ACETYLTRANSFERASE"/>
    <property type="match status" value="1"/>
</dbReference>
<dbReference type="Pfam" id="PF00797">
    <property type="entry name" value="Acetyltransf_2"/>
    <property type="match status" value="1"/>
</dbReference>
<sequence length="284" mass="31240">MAAALQAPVAALPPSVNLDAYVARIGYTGAHVPTLATLCALAERQPARIPFEAIDVRLGRGVDLDPAAVDAKLLHAGRGGYCFEQNGLLRRVLLALGFEVTGLAARVRWLLADDAPPTPRTHMVLKVIVDGEAWLVDAGFGSCTPTTPLNLRSRAAQRSAHEAYRFVDGSHGTLLQARIDEHWVPVYEFTEEPQLDADYALYNWHTSTHPQSHFRHQLIVARVTSEARYALRDATLSVRRSGGELSRHRLDADGIEQALAEVFGLRVEPSWRAMIERTATGERQ</sequence>
<dbReference type="PANTHER" id="PTHR11786:SF0">
    <property type="entry name" value="ARYLAMINE N-ACETYLTRANSFERASE 4-RELATED"/>
    <property type="match status" value="1"/>
</dbReference>
<organism evidence="3 4">
    <name type="scientific">Sinimarinibacterium flocculans</name>
    <dbReference type="NCBI Taxonomy" id="985250"/>
    <lineage>
        <taxon>Bacteria</taxon>
        <taxon>Pseudomonadati</taxon>
        <taxon>Pseudomonadota</taxon>
        <taxon>Gammaproteobacteria</taxon>
        <taxon>Nevskiales</taxon>
        <taxon>Nevskiaceae</taxon>
        <taxon>Sinimarinibacterium</taxon>
    </lineage>
</organism>